<proteinExistence type="predicted"/>
<evidence type="ECO:0000259" key="1">
    <source>
        <dbReference type="PROSITE" id="PS51186"/>
    </source>
</evidence>
<dbReference type="Pfam" id="PF00583">
    <property type="entry name" value="Acetyltransf_1"/>
    <property type="match status" value="1"/>
</dbReference>
<dbReference type="Proteomes" id="UP001208938">
    <property type="component" value="Unassembled WGS sequence"/>
</dbReference>
<dbReference type="PANTHER" id="PTHR47237:SF1">
    <property type="entry name" value="SLL0310 PROTEIN"/>
    <property type="match status" value="1"/>
</dbReference>
<name>A0ABT3GW50_9RHOB</name>
<comment type="caution">
    <text evidence="2">The sequence shown here is derived from an EMBL/GenBank/DDBJ whole genome shotgun (WGS) entry which is preliminary data.</text>
</comment>
<dbReference type="PANTHER" id="PTHR47237">
    <property type="entry name" value="SLL0310 PROTEIN"/>
    <property type="match status" value="1"/>
</dbReference>
<accession>A0ABT3GW50</accession>
<dbReference type="Pfam" id="PF18014">
    <property type="entry name" value="Acetyltransf_18"/>
    <property type="match status" value="1"/>
</dbReference>
<dbReference type="SUPFAM" id="SSF55729">
    <property type="entry name" value="Acyl-CoA N-acyltransferases (Nat)"/>
    <property type="match status" value="1"/>
</dbReference>
<feature type="domain" description="N-acetyltransferase" evidence="1">
    <location>
        <begin position="1"/>
        <end position="139"/>
    </location>
</feature>
<gene>
    <name evidence="2" type="ORF">OKW52_05715</name>
</gene>
<evidence type="ECO:0000313" key="3">
    <source>
        <dbReference type="Proteomes" id="UP001208938"/>
    </source>
</evidence>
<dbReference type="InterPro" id="IPR041496">
    <property type="entry name" value="YitH/HolE_GNAT"/>
</dbReference>
<dbReference type="InterPro" id="IPR016181">
    <property type="entry name" value="Acyl_CoA_acyltransferase"/>
</dbReference>
<dbReference type="Gene3D" id="3.40.630.30">
    <property type="match status" value="1"/>
</dbReference>
<dbReference type="PROSITE" id="PS51186">
    <property type="entry name" value="GNAT"/>
    <property type="match status" value="1"/>
</dbReference>
<evidence type="ECO:0000313" key="2">
    <source>
        <dbReference type="EMBL" id="MCW1931772.1"/>
    </source>
</evidence>
<dbReference type="RefSeq" id="WP_264504863.1">
    <property type="nucleotide sequence ID" value="NZ_JAPDFL010000001.1"/>
</dbReference>
<dbReference type="CDD" id="cd04301">
    <property type="entry name" value="NAT_SF"/>
    <property type="match status" value="1"/>
</dbReference>
<sequence length="276" mass="29215">MTIRAMTPEDLELVLAWAAVEGWNPGLDDAKAFHAADPTGFLIKEIAGEPIAAISVVNHDPGFAFLGLYLCKPAFRGRGHGIEVWRAGIAHAGTRSIGLDGVPDQQENYARSGFVKTGATIRYEGHITPIADPRIHPASPGDSAALVAFDARACGITRTAFATGWFGPSPTRQTRVLRDGAEIAGFATFRRCRLGSKIGPVYARSATDARALLAANPFATAGEPCFVDVLNPDAPLATMLTSLGFEATFETARMFSGAEPATDPARFQAIATMELG</sequence>
<dbReference type="InterPro" id="IPR052729">
    <property type="entry name" value="Acyl/Acetyltrans_Enzymes"/>
</dbReference>
<reference evidence="2 3" key="1">
    <citation type="submission" date="2022-10" db="EMBL/GenBank/DDBJ databases">
        <title>Pararhodobacter sp. nov., isolated from marine algae.</title>
        <authorList>
            <person name="Choi B.J."/>
            <person name="Kim J.M."/>
            <person name="Lee J.K."/>
            <person name="Choi D.G."/>
            <person name="Jeon C.O."/>
        </authorList>
    </citation>
    <scope>NUCLEOTIDE SEQUENCE [LARGE SCALE GENOMIC DNA]</scope>
    <source>
        <strain evidence="2 3">ZQ420</strain>
    </source>
</reference>
<protein>
    <submittedName>
        <fullName evidence="2">N-acetyltransferase</fullName>
    </submittedName>
</protein>
<keyword evidence="3" id="KW-1185">Reference proteome</keyword>
<dbReference type="InterPro" id="IPR000182">
    <property type="entry name" value="GNAT_dom"/>
</dbReference>
<dbReference type="EMBL" id="JAPDFL010000001">
    <property type="protein sequence ID" value="MCW1931772.1"/>
    <property type="molecule type" value="Genomic_DNA"/>
</dbReference>
<organism evidence="2 3">
    <name type="scientific">Pararhodobacter zhoushanensis</name>
    <dbReference type="NCBI Taxonomy" id="2479545"/>
    <lineage>
        <taxon>Bacteria</taxon>
        <taxon>Pseudomonadati</taxon>
        <taxon>Pseudomonadota</taxon>
        <taxon>Alphaproteobacteria</taxon>
        <taxon>Rhodobacterales</taxon>
        <taxon>Paracoccaceae</taxon>
        <taxon>Pararhodobacter</taxon>
    </lineage>
</organism>
<dbReference type="Gene3D" id="3.40.630.90">
    <property type="match status" value="1"/>
</dbReference>